<dbReference type="EC" id="3.5.1.52" evidence="4"/>
<dbReference type="InterPro" id="IPR008979">
    <property type="entry name" value="Galactose-bd-like_sf"/>
</dbReference>
<comment type="function">
    <text evidence="10">Specifically deglycosylates the denatured form of N-linked glycoproteins in the cytoplasm and assists their proteasome-mediated degradation. Cleaves the beta-aspartyl-glucosamine (GlcNAc) of the glycan and the amide side chain of Asn, converting Asn to Asp. Prefers proteins containing high-mannose over those bearing complex type oligosaccharides. Can recognize misfolded proteins in the endoplasmic reticulum that are exported to the cytosol to be destroyed and deglycosylate them, while it has no activity toward native proteins. Deglycosylation is a prerequisite for subsequent proteasome-mediated degradation of some, but not all, misfolded glycoproteins.</text>
</comment>
<dbReference type="InterPro" id="IPR050883">
    <property type="entry name" value="PNGase"/>
</dbReference>
<dbReference type="Proteomes" id="UP000054359">
    <property type="component" value="Unassembled WGS sequence"/>
</dbReference>
<evidence type="ECO:0000256" key="4">
    <source>
        <dbReference type="ARBA" id="ARBA00012158"/>
    </source>
</evidence>
<dbReference type="GO" id="GO:0046872">
    <property type="term" value="F:metal ion binding"/>
    <property type="evidence" value="ECO:0007669"/>
    <property type="project" value="UniProtKB-KW"/>
</dbReference>
<evidence type="ECO:0000259" key="13">
    <source>
        <dbReference type="PROSITE" id="PS51398"/>
    </source>
</evidence>
<dbReference type="InterPro" id="IPR038765">
    <property type="entry name" value="Papain-like_cys_pep_sf"/>
</dbReference>
<keyword evidence="15" id="KW-1185">Reference proteome</keyword>
<evidence type="ECO:0000313" key="14">
    <source>
        <dbReference type="EMBL" id="KFM74833.1"/>
    </source>
</evidence>
<dbReference type="PANTHER" id="PTHR12143">
    <property type="entry name" value="PEPTIDE N-GLYCANASE PNGASE -RELATED"/>
    <property type="match status" value="1"/>
</dbReference>
<dbReference type="Gene3D" id="2.60.120.1020">
    <property type="entry name" value="Peptide N glycanase, PAW domain"/>
    <property type="match status" value="1"/>
</dbReference>
<dbReference type="PROSITE" id="PS51398">
    <property type="entry name" value="PAW"/>
    <property type="match status" value="1"/>
</dbReference>
<dbReference type="InterPro" id="IPR006588">
    <property type="entry name" value="Peptide_N_glycanase_PAW_dom"/>
</dbReference>
<dbReference type="OMA" id="ENHYCSQ"/>
<comment type="similarity">
    <text evidence="12">Belongs to the transglutaminase-like superfamily. PNGase family.</text>
</comment>
<evidence type="ECO:0000256" key="2">
    <source>
        <dbReference type="ARBA" id="ARBA00001947"/>
    </source>
</evidence>
<keyword evidence="7" id="KW-0479">Metal-binding</keyword>
<dbReference type="SUPFAM" id="SSF49785">
    <property type="entry name" value="Galactose-binding domain-like"/>
    <property type="match status" value="1"/>
</dbReference>
<evidence type="ECO:0000256" key="8">
    <source>
        <dbReference type="ARBA" id="ARBA00022801"/>
    </source>
</evidence>
<evidence type="ECO:0000256" key="7">
    <source>
        <dbReference type="ARBA" id="ARBA00022723"/>
    </source>
</evidence>
<feature type="non-terminal residue" evidence="14">
    <location>
        <position position="336"/>
    </location>
</feature>
<evidence type="ECO:0000313" key="15">
    <source>
        <dbReference type="Proteomes" id="UP000054359"/>
    </source>
</evidence>
<accession>A0A087UBU4</accession>
<comment type="cofactor">
    <cofactor evidence="2">
        <name>Zn(2+)</name>
        <dbReference type="ChEBI" id="CHEBI:29105"/>
    </cofactor>
</comment>
<dbReference type="Pfam" id="PF04721">
    <property type="entry name" value="PAW"/>
    <property type="match status" value="1"/>
</dbReference>
<organism evidence="14 15">
    <name type="scientific">Stegodyphus mimosarum</name>
    <name type="common">African social velvet spider</name>
    <dbReference type="NCBI Taxonomy" id="407821"/>
    <lineage>
        <taxon>Eukaryota</taxon>
        <taxon>Metazoa</taxon>
        <taxon>Ecdysozoa</taxon>
        <taxon>Arthropoda</taxon>
        <taxon>Chelicerata</taxon>
        <taxon>Arachnida</taxon>
        <taxon>Araneae</taxon>
        <taxon>Araneomorphae</taxon>
        <taxon>Entelegynae</taxon>
        <taxon>Eresoidea</taxon>
        <taxon>Eresidae</taxon>
        <taxon>Stegodyphus</taxon>
    </lineage>
</organism>
<dbReference type="GO" id="GO:0005829">
    <property type="term" value="C:cytosol"/>
    <property type="evidence" value="ECO:0007669"/>
    <property type="project" value="TreeGrafter"/>
</dbReference>
<name>A0A087UBU4_STEMI</name>
<dbReference type="OrthoDB" id="409136at2759"/>
<dbReference type="SMART" id="SM00613">
    <property type="entry name" value="PAW"/>
    <property type="match status" value="1"/>
</dbReference>
<feature type="domain" description="PAW" evidence="13">
    <location>
        <begin position="132"/>
        <end position="336"/>
    </location>
</feature>
<evidence type="ECO:0000256" key="6">
    <source>
        <dbReference type="ARBA" id="ARBA00022490"/>
    </source>
</evidence>
<evidence type="ECO:0000256" key="5">
    <source>
        <dbReference type="ARBA" id="ARBA00018546"/>
    </source>
</evidence>
<dbReference type="AlphaFoldDB" id="A0A087UBU4"/>
<dbReference type="InterPro" id="IPR018325">
    <property type="entry name" value="Rad4/PNGase_transGLS-fold"/>
</dbReference>
<dbReference type="Gene3D" id="3.10.620.30">
    <property type="match status" value="1"/>
</dbReference>
<dbReference type="STRING" id="407821.A0A087UBU4"/>
<evidence type="ECO:0000256" key="12">
    <source>
        <dbReference type="PROSITE-ProRule" id="PRU00731"/>
    </source>
</evidence>
<dbReference type="Pfam" id="PF03835">
    <property type="entry name" value="Rad4"/>
    <property type="match status" value="1"/>
</dbReference>
<dbReference type="GO" id="GO:0006516">
    <property type="term" value="P:glycoprotein catabolic process"/>
    <property type="evidence" value="ECO:0007669"/>
    <property type="project" value="InterPro"/>
</dbReference>
<dbReference type="EMBL" id="KK119125">
    <property type="protein sequence ID" value="KFM74833.1"/>
    <property type="molecule type" value="Genomic_DNA"/>
</dbReference>
<dbReference type="GO" id="GO:0005634">
    <property type="term" value="C:nucleus"/>
    <property type="evidence" value="ECO:0007669"/>
    <property type="project" value="TreeGrafter"/>
</dbReference>
<dbReference type="SUPFAM" id="SSF54001">
    <property type="entry name" value="Cysteine proteinases"/>
    <property type="match status" value="1"/>
</dbReference>
<evidence type="ECO:0000256" key="11">
    <source>
        <dbReference type="ARBA" id="ARBA00032901"/>
    </source>
</evidence>
<comment type="catalytic activity">
    <reaction evidence="1">
        <text>Hydrolysis of an N(4)-(acetyl-beta-D-glucosaminyl)asparagine residue in which the glucosamine residue may be further glycosylated, to yield a (substituted) N-acetyl-beta-D-glucosaminylamine and a peptide containing an aspartate residue.</text>
        <dbReference type="EC" id="3.5.1.52"/>
    </reaction>
</comment>
<dbReference type="FunFam" id="2.60.120.1020:FF:000001">
    <property type="entry name" value="Peptide-N(4)-(N-acetyl-beta-glucosaminyl)asparagine amidase"/>
    <property type="match status" value="1"/>
</dbReference>
<comment type="subcellular location">
    <subcellularLocation>
        <location evidence="3">Cytoplasm</location>
    </subcellularLocation>
</comment>
<dbReference type="PANTHER" id="PTHR12143:SF19">
    <property type="entry name" value="PEPTIDE-N(4)-(N-ACETYL-BETA-GLUCOSAMINYL)ASPARAGINE AMIDASE"/>
    <property type="match status" value="1"/>
</dbReference>
<keyword evidence="8" id="KW-0378">Hydrolase</keyword>
<evidence type="ECO:0000256" key="9">
    <source>
        <dbReference type="ARBA" id="ARBA00022833"/>
    </source>
</evidence>
<gene>
    <name evidence="14" type="ORF">X975_00572</name>
</gene>
<keyword evidence="9" id="KW-0862">Zinc</keyword>
<evidence type="ECO:0000256" key="10">
    <source>
        <dbReference type="ARBA" id="ARBA00024870"/>
    </source>
</evidence>
<dbReference type="InterPro" id="IPR038680">
    <property type="entry name" value="PAW_sf"/>
</dbReference>
<reference evidence="14 15" key="1">
    <citation type="submission" date="2013-11" db="EMBL/GenBank/DDBJ databases">
        <title>Genome sequencing of Stegodyphus mimosarum.</title>
        <authorList>
            <person name="Bechsgaard J."/>
        </authorList>
    </citation>
    <scope>NUCLEOTIDE SEQUENCE [LARGE SCALE GENOMIC DNA]</scope>
</reference>
<sequence>MGYDARFVADWNDHVWTEIFSTTQNRWLHCDSCENICDQPLIYEKGWKKLNNYIIAFSKDEIQDVTWRYTCDFDEVLKRRTLCRETWLCNIIVLLNDKLQKNAPAEYKKKLYHRRVLELAEFLTPPKYDGEHYSGRNSGSLEWRLTRKETEVPEENAYEFKLCCQEIDHRHFHIKYNCASDKYVRISDNLAETGSWTTYVFSYNNIFRKVEHDWNTVYLCRTEGSSKGSITWKFNFEESGLIIRTLRASLNSTTFESGNVKWFISTDSELKFSKIYEAKDVVPLKADEFRGSTNLTISAELVEGSGNQAWQHAQLFRQTLDSSEFPFEVEIFLDKQ</sequence>
<keyword evidence="6" id="KW-0963">Cytoplasm</keyword>
<proteinExistence type="inferred from homology"/>
<evidence type="ECO:0000256" key="1">
    <source>
        <dbReference type="ARBA" id="ARBA00001650"/>
    </source>
</evidence>
<dbReference type="GO" id="GO:0000224">
    <property type="term" value="F:peptide-N4-(N-acetyl-beta-glucosaminyl)asparagine amidase activity"/>
    <property type="evidence" value="ECO:0007669"/>
    <property type="project" value="UniProtKB-EC"/>
</dbReference>
<protein>
    <recommendedName>
        <fullName evidence="5">Peptide-N(4)-(N-acetyl-beta-glucosaminyl)asparagine amidase</fullName>
        <ecNumber evidence="4">3.5.1.52</ecNumber>
    </recommendedName>
    <alternativeName>
        <fullName evidence="11">Peptide:N-glycanase</fullName>
    </alternativeName>
</protein>
<evidence type="ECO:0000256" key="3">
    <source>
        <dbReference type="ARBA" id="ARBA00004496"/>
    </source>
</evidence>